<organism evidence="5">
    <name type="scientific">Pseudogymnoascus destructans</name>
    <dbReference type="NCBI Taxonomy" id="655981"/>
    <lineage>
        <taxon>Eukaryota</taxon>
        <taxon>Fungi</taxon>
        <taxon>Dikarya</taxon>
        <taxon>Ascomycota</taxon>
        <taxon>Pezizomycotina</taxon>
        <taxon>Leotiomycetes</taxon>
        <taxon>Thelebolales</taxon>
        <taxon>Thelebolaceae</taxon>
        <taxon>Pseudogymnoascus</taxon>
    </lineage>
</organism>
<gene>
    <name evidence="5" type="ORF">VC83_08606</name>
</gene>
<dbReference type="eggNOG" id="ENOG502RVCJ">
    <property type="taxonomic scope" value="Eukaryota"/>
</dbReference>
<reference evidence="5" key="1">
    <citation type="submission" date="2016-03" db="EMBL/GenBank/DDBJ databases">
        <title>Updated assembly of Pseudogymnoascus destructans, the fungus causing white-nose syndrome of bats.</title>
        <authorList>
            <person name="Palmer J.M."/>
            <person name="Drees K.P."/>
            <person name="Foster J.T."/>
            <person name="Lindner D.L."/>
        </authorList>
    </citation>
    <scope>NUCLEOTIDE SEQUENCE [LARGE SCALE GENOMIC DNA]</scope>
    <source>
        <strain evidence="5">20631-21</strain>
    </source>
</reference>
<protein>
    <recommendedName>
        <fullName evidence="4">Yeast cell wall synthesis Kre9/Knh1-like N-terminal domain-containing protein</fullName>
    </recommendedName>
</protein>
<keyword evidence="1 3" id="KW-0732">Signal</keyword>
<proteinExistence type="predicted"/>
<dbReference type="AlphaFoldDB" id="A0A176ZZS5"/>
<feature type="domain" description="Yeast cell wall synthesis Kre9/Knh1-like N-terminal" evidence="4">
    <location>
        <begin position="35"/>
        <end position="119"/>
    </location>
</feature>
<evidence type="ECO:0000259" key="4">
    <source>
        <dbReference type="Pfam" id="PF10342"/>
    </source>
</evidence>
<dbReference type="Pfam" id="PF10342">
    <property type="entry name" value="Kre9_KNH"/>
    <property type="match status" value="1"/>
</dbReference>
<evidence type="ECO:0000256" key="3">
    <source>
        <dbReference type="SAM" id="SignalP"/>
    </source>
</evidence>
<dbReference type="InterPro" id="IPR052982">
    <property type="entry name" value="SRP1/TIP1-like"/>
</dbReference>
<dbReference type="OrthoDB" id="2260257at2759"/>
<dbReference type="PANTHER" id="PTHR40633">
    <property type="entry name" value="MATRIX PROTEIN, PUTATIVE (AFU_ORTHOLOGUE AFUA_8G05410)-RELATED"/>
    <property type="match status" value="1"/>
</dbReference>
<evidence type="ECO:0000313" key="5">
    <source>
        <dbReference type="EMBL" id="OAF54830.1"/>
    </source>
</evidence>
<dbReference type="GeneID" id="36291646"/>
<feature type="signal peptide" evidence="3">
    <location>
        <begin position="1"/>
        <end position="17"/>
    </location>
</feature>
<dbReference type="Proteomes" id="UP000077154">
    <property type="component" value="Unassembled WGS sequence"/>
</dbReference>
<feature type="region of interest" description="Disordered" evidence="2">
    <location>
        <begin position="125"/>
        <end position="200"/>
    </location>
</feature>
<dbReference type="RefSeq" id="XP_024320133.1">
    <property type="nucleotide sequence ID" value="XM_024472154.1"/>
</dbReference>
<dbReference type="PANTHER" id="PTHR40633:SF1">
    <property type="entry name" value="GPI ANCHORED SERINE-THREONINE RICH PROTEIN (AFU_ORTHOLOGUE AFUA_1G03630)"/>
    <property type="match status" value="1"/>
</dbReference>
<evidence type="ECO:0000256" key="1">
    <source>
        <dbReference type="ARBA" id="ARBA00022729"/>
    </source>
</evidence>
<evidence type="ECO:0000256" key="2">
    <source>
        <dbReference type="SAM" id="MobiDB-lite"/>
    </source>
</evidence>
<dbReference type="EMBL" id="KV441414">
    <property type="protein sequence ID" value="OAF54830.1"/>
    <property type="molecule type" value="Genomic_DNA"/>
</dbReference>
<dbReference type="InterPro" id="IPR018466">
    <property type="entry name" value="Kre9/Knh1-like_N"/>
</dbReference>
<name>A0A176ZZS5_9PEZI</name>
<sequence>MRFISALLAGALAVVAAAQTGTQPNPFTNTDFTGIAAGKPITITWTPTTNGKVKLELVHSDTGNSDDLKPVSTIQASIPNSGSFTWTPSSSIVNGEGYALKIVNDANPDEYNYTLQFPIKTDTDAAAPTSASSTAASSSTAVPSSTAKPSTSTTEQSSTTSEVTSTGASSTTKASTTAASTTKSAPATTSHAAATSSSMGAAATGGAKVGAGLMGFVGAAMLLL</sequence>
<accession>A0A176ZZS5</accession>
<dbReference type="VEuPathDB" id="FungiDB:GMDG_07961"/>
<feature type="chain" id="PRO_5008056312" description="Yeast cell wall synthesis Kre9/Knh1-like N-terminal domain-containing protein" evidence="3">
    <location>
        <begin position="18"/>
        <end position="224"/>
    </location>
</feature>